<proteinExistence type="predicted"/>
<keyword evidence="2" id="KW-1185">Reference proteome</keyword>
<protein>
    <submittedName>
        <fullName evidence="1">Uncharacterized protein</fullName>
    </submittedName>
</protein>
<organism evidence="1 2">
    <name type="scientific">Spiromyces aspiralis</name>
    <dbReference type="NCBI Taxonomy" id="68401"/>
    <lineage>
        <taxon>Eukaryota</taxon>
        <taxon>Fungi</taxon>
        <taxon>Fungi incertae sedis</taxon>
        <taxon>Zoopagomycota</taxon>
        <taxon>Kickxellomycotina</taxon>
        <taxon>Kickxellomycetes</taxon>
        <taxon>Kickxellales</taxon>
        <taxon>Kickxellaceae</taxon>
        <taxon>Spiromyces</taxon>
    </lineage>
</organism>
<comment type="caution">
    <text evidence="1">The sequence shown here is derived from an EMBL/GenBank/DDBJ whole genome shotgun (WGS) entry which is preliminary data.</text>
</comment>
<evidence type="ECO:0000313" key="2">
    <source>
        <dbReference type="Proteomes" id="UP001145114"/>
    </source>
</evidence>
<evidence type="ECO:0000313" key="1">
    <source>
        <dbReference type="EMBL" id="KAJ1676851.1"/>
    </source>
</evidence>
<sequence length="126" mass="13696">MSWGGHPVYDCPAEFRIEFWRASKLAELDADIKAKSNSIRPDSDLINYKFVAAPVVSCRPSALAEILRSQGLQQGGEAPDPSANIGGLLLVHRQAHYTPGTSPLSCWVPREAIPALIDSLQQSTPQ</sequence>
<gene>
    <name evidence="1" type="ORF">EV182_007382</name>
</gene>
<dbReference type="EMBL" id="JAMZIH010003390">
    <property type="protein sequence ID" value="KAJ1676851.1"/>
    <property type="molecule type" value="Genomic_DNA"/>
</dbReference>
<dbReference type="Proteomes" id="UP001145114">
    <property type="component" value="Unassembled WGS sequence"/>
</dbReference>
<name>A0ACC1HKJ3_9FUNG</name>
<reference evidence="1" key="1">
    <citation type="submission" date="2022-06" db="EMBL/GenBank/DDBJ databases">
        <title>Phylogenomic reconstructions and comparative analyses of Kickxellomycotina fungi.</title>
        <authorList>
            <person name="Reynolds N.K."/>
            <person name="Stajich J.E."/>
            <person name="Barry K."/>
            <person name="Grigoriev I.V."/>
            <person name="Crous P."/>
            <person name="Smith M.E."/>
        </authorList>
    </citation>
    <scope>NUCLEOTIDE SEQUENCE</scope>
    <source>
        <strain evidence="1">RSA 2271</strain>
    </source>
</reference>
<accession>A0ACC1HKJ3</accession>